<reference evidence="1" key="1">
    <citation type="submission" date="2022-09" db="EMBL/GenBank/DDBJ databases">
        <title>Interaction between co-microsymbionts with complementary sets of symbiotic genes in legume-rhizobium systems.</title>
        <authorList>
            <person name="Safronova V."/>
            <person name="Sazanova A."/>
            <person name="Afonin A."/>
            <person name="Chirak E."/>
        </authorList>
    </citation>
    <scope>NUCLEOTIDE SEQUENCE</scope>
    <source>
        <strain evidence="1">A18/3m</strain>
    </source>
</reference>
<evidence type="ECO:0000313" key="2">
    <source>
        <dbReference type="Proteomes" id="UP001061991"/>
    </source>
</evidence>
<evidence type="ECO:0000313" key="1">
    <source>
        <dbReference type="EMBL" id="UXN60295.1"/>
    </source>
</evidence>
<keyword evidence="2" id="KW-1185">Reference proteome</keyword>
<proteinExistence type="predicted"/>
<accession>A0ACD4D3I7</accession>
<organism evidence="1 2">
    <name type="scientific">Phyllobacterium zundukense</name>
    <dbReference type="NCBI Taxonomy" id="1867719"/>
    <lineage>
        <taxon>Bacteria</taxon>
        <taxon>Pseudomonadati</taxon>
        <taxon>Pseudomonadota</taxon>
        <taxon>Alphaproteobacteria</taxon>
        <taxon>Hyphomicrobiales</taxon>
        <taxon>Phyllobacteriaceae</taxon>
        <taxon>Phyllobacterium</taxon>
    </lineage>
</organism>
<dbReference type="EMBL" id="CP104973">
    <property type="protein sequence ID" value="UXN60295.1"/>
    <property type="molecule type" value="Genomic_DNA"/>
</dbReference>
<dbReference type="Proteomes" id="UP001061991">
    <property type="component" value="Chromosome"/>
</dbReference>
<protein>
    <submittedName>
        <fullName evidence="1">Uncharacterized protein</fullName>
    </submittedName>
</protein>
<name>A0ACD4D3I7_9HYPH</name>
<gene>
    <name evidence="1" type="ORF">N8E88_27940</name>
</gene>
<sequence>MSYSDAATFVPTDEMMQEGFSALGFTVEQIDQFFTLASAL</sequence>